<accession>A0ABV0AHW0</accession>
<dbReference type="InterPro" id="IPR005152">
    <property type="entry name" value="Lipase_secreted"/>
</dbReference>
<dbReference type="Gene3D" id="3.40.50.1820">
    <property type="entry name" value="alpha/beta hydrolase"/>
    <property type="match status" value="2"/>
</dbReference>
<evidence type="ECO:0000313" key="3">
    <source>
        <dbReference type="Proteomes" id="UP001447516"/>
    </source>
</evidence>
<reference evidence="2 3" key="1">
    <citation type="submission" date="2024-05" db="EMBL/GenBank/DDBJ databases">
        <title>Microbispora sp.ZYX-F-249.</title>
        <authorList>
            <person name="Xie H."/>
        </authorList>
    </citation>
    <scope>NUCLEOTIDE SEQUENCE [LARGE SCALE GENOMIC DNA]</scope>
    <source>
        <strain evidence="2 3">ZYX-F-249</strain>
    </source>
</reference>
<proteinExistence type="predicted"/>
<gene>
    <name evidence="2" type="ORF">AAH991_01650</name>
</gene>
<dbReference type="Pfam" id="PF03583">
    <property type="entry name" value="LIP"/>
    <property type="match status" value="1"/>
</dbReference>
<dbReference type="EMBL" id="JBDJAW010000001">
    <property type="protein sequence ID" value="MEN3533792.1"/>
    <property type="molecule type" value="Genomic_DNA"/>
</dbReference>
<dbReference type="InterPro" id="IPR029058">
    <property type="entry name" value="AB_hydrolase_fold"/>
</dbReference>
<evidence type="ECO:0000256" key="1">
    <source>
        <dbReference type="SAM" id="SignalP"/>
    </source>
</evidence>
<protein>
    <submittedName>
        <fullName evidence="2">Lipase family protein</fullName>
    </submittedName>
</protein>
<dbReference type="Proteomes" id="UP001447516">
    <property type="component" value="Unassembled WGS sequence"/>
</dbReference>
<dbReference type="SUPFAM" id="SSF53474">
    <property type="entry name" value="alpha/beta-Hydrolases"/>
    <property type="match status" value="1"/>
</dbReference>
<dbReference type="PANTHER" id="PTHR34853">
    <property type="match status" value="1"/>
</dbReference>
<dbReference type="RefSeq" id="WP_346223678.1">
    <property type="nucleotide sequence ID" value="NZ_JBDJAW010000001.1"/>
</dbReference>
<feature type="signal peptide" evidence="1">
    <location>
        <begin position="1"/>
        <end position="24"/>
    </location>
</feature>
<sequence>MAISRKAAALAAAFALVLPAPASASPPPKAPGTPVRTEPLAESLRLAGAGTSLAIRYRSTGHDGRPTVVSGTLALPAGRPPAGGWPVVSFGHGFGGIADACAPSHTGPSPWERAVQETLLAAGYAVAVTDYEGLGTPGDSPGIDGRSEAYDLVDIVRAARHVAPVSRNWASVGYSMGGHAALFAGALAASYAPSLRHMGTIAMAPITQWGVQTADPAFRDPAKPVNHTIPYNGRTMPLTTPGFRAADWFTPKGLELVDLAGRACIGEMIEAVAGLTNGDVLKDPAAATDAFGRALADDEIPVARYPRPVYVVHGTEDVIPIALSRMTAGQLRAAGTDVTFVPVEGADHITLLPAIATRVREWTDRLFRRR</sequence>
<feature type="chain" id="PRO_5045688473" evidence="1">
    <location>
        <begin position="25"/>
        <end position="370"/>
    </location>
</feature>
<organism evidence="2 3">
    <name type="scientific">Microbispora maris</name>
    <dbReference type="NCBI Taxonomy" id="3144104"/>
    <lineage>
        <taxon>Bacteria</taxon>
        <taxon>Bacillati</taxon>
        <taxon>Actinomycetota</taxon>
        <taxon>Actinomycetes</taxon>
        <taxon>Streptosporangiales</taxon>
        <taxon>Streptosporangiaceae</taxon>
        <taxon>Microbispora</taxon>
    </lineage>
</organism>
<evidence type="ECO:0000313" key="2">
    <source>
        <dbReference type="EMBL" id="MEN3533792.1"/>
    </source>
</evidence>
<dbReference type="PIRSF" id="PIRSF029171">
    <property type="entry name" value="Esterase_LipA"/>
    <property type="match status" value="1"/>
</dbReference>
<name>A0ABV0AHW0_9ACTN</name>
<keyword evidence="1" id="KW-0732">Signal</keyword>
<dbReference type="PANTHER" id="PTHR34853:SF1">
    <property type="entry name" value="LIPASE 5"/>
    <property type="match status" value="1"/>
</dbReference>
<comment type="caution">
    <text evidence="2">The sequence shown here is derived from an EMBL/GenBank/DDBJ whole genome shotgun (WGS) entry which is preliminary data.</text>
</comment>
<keyword evidence="3" id="KW-1185">Reference proteome</keyword>